<name>A0A0V7ZBA5_9CYAN</name>
<dbReference type="InterPro" id="IPR049399">
    <property type="entry name" value="BDLP-like_hel"/>
</dbReference>
<dbReference type="PANTHER" id="PTHR10465:SF0">
    <property type="entry name" value="SARCALUMENIN"/>
    <property type="match status" value="1"/>
</dbReference>
<keyword evidence="6 8" id="KW-0472">Membrane</keyword>
<accession>A0A0V7ZBA5</accession>
<evidence type="ECO:0000256" key="2">
    <source>
        <dbReference type="ARBA" id="ARBA00022741"/>
    </source>
</evidence>
<evidence type="ECO:0000256" key="5">
    <source>
        <dbReference type="ARBA" id="ARBA00023134"/>
    </source>
</evidence>
<dbReference type="Proteomes" id="UP000053372">
    <property type="component" value="Unassembled WGS sequence"/>
</dbReference>
<comment type="caution">
    <text evidence="10">The sequence shown here is derived from an EMBL/GenBank/DDBJ whole genome shotgun (WGS) entry which is preliminary data.</text>
</comment>
<keyword evidence="5" id="KW-0342">GTP-binding</keyword>
<dbReference type="Pfam" id="PF00350">
    <property type="entry name" value="Dynamin_N"/>
    <property type="match status" value="1"/>
</dbReference>
<evidence type="ECO:0000259" key="9">
    <source>
        <dbReference type="PROSITE" id="PS51718"/>
    </source>
</evidence>
<evidence type="ECO:0000256" key="4">
    <source>
        <dbReference type="ARBA" id="ARBA00023054"/>
    </source>
</evidence>
<evidence type="ECO:0000256" key="3">
    <source>
        <dbReference type="ARBA" id="ARBA00022801"/>
    </source>
</evidence>
<dbReference type="Pfam" id="PF21808">
    <property type="entry name" value="Dynamin-like_hel_bact"/>
    <property type="match status" value="1"/>
</dbReference>
<sequence length="670" mass="75785">MLQTINYKGYEEFKEKTSILVNLIERQIGVVRLLNQPERETNLQLLKDLVQSSSFKVMVLGEFKRGKSTFINALLGEEILPAYSTPTTAIINEVKWSDTKSALLHFNKSDGKSLQQPLNVPIDQIEEYVVIKDDENESEAINESPYEKLELFWPLELCKNGVEIIDSPGLNEHKTRQQVTENYLINVDAIILVLSCEQLFARSEQEVVDNKLIPMGHEDIFFVCNRINMIRKNDIEKVKNFAIKKLSSRTRKDAKRIFFINALGALDGKLDGVQEELEKSGVPQLETELQNFLTNERGRIKILRPAQELKNSIREVRTSIPEQRNMLQTDVVELERRYAAAQEPLRNLEGKRLSIVRRLENLIQESKEQVNYKTKDFCRDLVPKIKTVAQDYELESEIKLLFTDPRPSIEAAVKEIVSYLESKLEAEFVNWQNLELEPLLEKRMEYIRDSLDVEATEFVKRVDKLRLEISGVSVSRVDVSKGDVGVRDVSAFERVLSAAGGFLVGGIGSATIGARFGYQEMLKSLIPQLVIGIIGYVILGVNPVTLVPMLVAALVHGKLMEGGLGNKIKQEVAKKFSEQLNNTTVEIIENVGNSVSAELSKVKDLVDEGLGAEIQNIRQQVNNVLAEKQKGQKEVDKKLKQLDTLIQNVNRIDQELDDLISQVAISGTNK</sequence>
<evidence type="ECO:0000256" key="6">
    <source>
        <dbReference type="ARBA" id="ARBA00023136"/>
    </source>
</evidence>
<protein>
    <recommendedName>
        <fullName evidence="9">Dynamin-type G domain-containing protein</fullName>
    </recommendedName>
</protein>
<dbReference type="GO" id="GO:0005525">
    <property type="term" value="F:GTP binding"/>
    <property type="evidence" value="ECO:0007669"/>
    <property type="project" value="UniProtKB-KW"/>
</dbReference>
<reference evidence="10 11" key="1">
    <citation type="journal article" date="2015" name="Genome Announc.">
        <title>Draft Genome of the Euendolithic (true boring) Cyanobacterium Mastigocoleus testarum strain BC008.</title>
        <authorList>
            <person name="Guida B.S."/>
            <person name="Garcia-Pichel F."/>
        </authorList>
    </citation>
    <scope>NUCLEOTIDE SEQUENCE [LARGE SCALE GENOMIC DNA]</scope>
    <source>
        <strain evidence="10 11">BC008</strain>
    </source>
</reference>
<dbReference type="AlphaFoldDB" id="A0A0V7ZBA5"/>
<keyword evidence="8" id="KW-0812">Transmembrane</keyword>
<evidence type="ECO:0000256" key="1">
    <source>
        <dbReference type="ARBA" id="ARBA00004370"/>
    </source>
</evidence>
<evidence type="ECO:0000313" key="11">
    <source>
        <dbReference type="Proteomes" id="UP000053372"/>
    </source>
</evidence>
<feature type="domain" description="Dynamin-type G" evidence="9">
    <location>
        <begin position="51"/>
        <end position="305"/>
    </location>
</feature>
<keyword evidence="2" id="KW-0547">Nucleotide-binding</keyword>
<feature type="transmembrane region" description="Helical" evidence="8">
    <location>
        <begin position="495"/>
        <end position="517"/>
    </location>
</feature>
<dbReference type="InterPro" id="IPR027094">
    <property type="entry name" value="Mitofusin_fam"/>
</dbReference>
<dbReference type="GO" id="GO:0016020">
    <property type="term" value="C:membrane"/>
    <property type="evidence" value="ECO:0007669"/>
    <property type="project" value="UniProtKB-SubCell"/>
</dbReference>
<feature type="coiled-coil region" evidence="7">
    <location>
        <begin position="614"/>
        <end position="662"/>
    </location>
</feature>
<keyword evidence="11" id="KW-1185">Reference proteome</keyword>
<evidence type="ECO:0000256" key="8">
    <source>
        <dbReference type="SAM" id="Phobius"/>
    </source>
</evidence>
<dbReference type="SUPFAM" id="SSF52540">
    <property type="entry name" value="P-loop containing nucleoside triphosphate hydrolases"/>
    <property type="match status" value="1"/>
</dbReference>
<organism evidence="10 11">
    <name type="scientific">Mastigocoleus testarum BC008</name>
    <dbReference type="NCBI Taxonomy" id="371196"/>
    <lineage>
        <taxon>Bacteria</taxon>
        <taxon>Bacillati</taxon>
        <taxon>Cyanobacteriota</taxon>
        <taxon>Cyanophyceae</taxon>
        <taxon>Nostocales</taxon>
        <taxon>Hapalosiphonaceae</taxon>
        <taxon>Mastigocoleus</taxon>
    </lineage>
</organism>
<feature type="transmembrane region" description="Helical" evidence="8">
    <location>
        <begin position="529"/>
        <end position="555"/>
    </location>
</feature>
<feature type="coiled-coil region" evidence="7">
    <location>
        <begin position="331"/>
        <end position="376"/>
    </location>
</feature>
<comment type="subcellular location">
    <subcellularLocation>
        <location evidence="1">Membrane</location>
    </subcellularLocation>
</comment>
<dbReference type="Gene3D" id="3.40.50.300">
    <property type="entry name" value="P-loop containing nucleotide triphosphate hydrolases"/>
    <property type="match status" value="1"/>
</dbReference>
<dbReference type="RefSeq" id="WP_027843392.1">
    <property type="nucleotide sequence ID" value="NZ_LMTZ01000172.1"/>
</dbReference>
<proteinExistence type="predicted"/>
<dbReference type="InterPro" id="IPR030381">
    <property type="entry name" value="G_DYNAMIN_dom"/>
</dbReference>
<dbReference type="PROSITE" id="PS51718">
    <property type="entry name" value="G_DYNAMIN_2"/>
    <property type="match status" value="1"/>
</dbReference>
<dbReference type="CDD" id="cd09912">
    <property type="entry name" value="DLP_2"/>
    <property type="match status" value="1"/>
</dbReference>
<dbReference type="InterPro" id="IPR045063">
    <property type="entry name" value="Dynamin_N"/>
</dbReference>
<keyword evidence="8" id="KW-1133">Transmembrane helix</keyword>
<dbReference type="EMBL" id="LMTZ01000172">
    <property type="protein sequence ID" value="KST61787.1"/>
    <property type="molecule type" value="Genomic_DNA"/>
</dbReference>
<evidence type="ECO:0000256" key="7">
    <source>
        <dbReference type="SAM" id="Coils"/>
    </source>
</evidence>
<keyword evidence="3" id="KW-0378">Hydrolase</keyword>
<dbReference type="PANTHER" id="PTHR10465">
    <property type="entry name" value="TRANSMEMBRANE GTPASE FZO1"/>
    <property type="match status" value="1"/>
</dbReference>
<dbReference type="GO" id="GO:0008053">
    <property type="term" value="P:mitochondrial fusion"/>
    <property type="evidence" value="ECO:0007669"/>
    <property type="project" value="TreeGrafter"/>
</dbReference>
<dbReference type="GO" id="GO:0003924">
    <property type="term" value="F:GTPase activity"/>
    <property type="evidence" value="ECO:0007669"/>
    <property type="project" value="InterPro"/>
</dbReference>
<evidence type="ECO:0000313" key="10">
    <source>
        <dbReference type="EMBL" id="KST61787.1"/>
    </source>
</evidence>
<gene>
    <name evidence="10" type="ORF">BC008_07005</name>
</gene>
<keyword evidence="4 7" id="KW-0175">Coiled coil</keyword>
<dbReference type="InterPro" id="IPR027417">
    <property type="entry name" value="P-loop_NTPase"/>
</dbReference>